<proteinExistence type="inferred from homology"/>
<keyword evidence="2 11" id="KW-0812">Transmembrane</keyword>
<dbReference type="Pfam" id="PF03896">
    <property type="entry name" value="TRAP_alpha"/>
    <property type="match status" value="1"/>
</dbReference>
<keyword evidence="4" id="KW-0256">Endoplasmic reticulum</keyword>
<protein>
    <recommendedName>
        <fullName evidence="9">Increased recombination centers protein 22</fullName>
    </recommendedName>
</protein>
<gene>
    <name evidence="13" type="primary">IRC22_1</name>
    <name evidence="13" type="ORF">GRS66_001327</name>
</gene>
<organism evidence="13 14">
    <name type="scientific">Saccharomyces pastorianus</name>
    <name type="common">Lager yeast</name>
    <name type="synonym">Saccharomyces cerevisiae x Saccharomyces eubayanus</name>
    <dbReference type="NCBI Taxonomy" id="27292"/>
    <lineage>
        <taxon>Eukaryota</taxon>
        <taxon>Fungi</taxon>
        <taxon>Dikarya</taxon>
        <taxon>Ascomycota</taxon>
        <taxon>Saccharomycotina</taxon>
        <taxon>Saccharomycetes</taxon>
        <taxon>Saccharomycetales</taxon>
        <taxon>Saccharomycetaceae</taxon>
        <taxon>Saccharomyces</taxon>
    </lineage>
</organism>
<evidence type="ECO:0000256" key="8">
    <source>
        <dbReference type="ARBA" id="ARBA00038311"/>
    </source>
</evidence>
<dbReference type="GO" id="GO:0005789">
    <property type="term" value="C:endoplasmic reticulum membrane"/>
    <property type="evidence" value="ECO:0007669"/>
    <property type="project" value="UniProtKB-SubCell"/>
</dbReference>
<feature type="signal peptide" evidence="12">
    <location>
        <begin position="1"/>
        <end position="21"/>
    </location>
</feature>
<comment type="subcellular location">
    <subcellularLocation>
        <location evidence="1">Endoplasmic reticulum membrane</location>
        <topology evidence="1">Single-pass type I membrane protein</topology>
    </subcellularLocation>
</comment>
<feature type="region of interest" description="Disordered" evidence="10">
    <location>
        <begin position="203"/>
        <end position="225"/>
    </location>
</feature>
<dbReference type="Proteomes" id="UP000501346">
    <property type="component" value="Chromosome ScV"/>
</dbReference>
<keyword evidence="3 12" id="KW-0732">Signal</keyword>
<reference evidence="13 14" key="1">
    <citation type="journal article" date="2019" name="BMC Genomics">
        <title>Chromosome level assembly and comparative genome analysis confirm lager-brewing yeasts originated from a single hybridization.</title>
        <authorList>
            <person name="Salazar A.N."/>
            <person name="Gorter de Vries A.R."/>
            <person name="van den Broek M."/>
            <person name="Brouwers N."/>
            <person name="de la Torre Cortes P."/>
            <person name="Kuijpers N.G.A."/>
            <person name="Daran J.G."/>
            <person name="Abeel T."/>
        </authorList>
    </citation>
    <scope>NUCLEOTIDE SEQUENCE [LARGE SCALE GENOMIC DNA]</scope>
    <source>
        <strain evidence="13 14">CBS 1483</strain>
    </source>
</reference>
<evidence type="ECO:0000256" key="7">
    <source>
        <dbReference type="ARBA" id="ARBA00037565"/>
    </source>
</evidence>
<feature type="transmembrane region" description="Helical" evidence="11">
    <location>
        <begin position="177"/>
        <end position="196"/>
    </location>
</feature>
<dbReference type="OrthoDB" id="1926781at2759"/>
<evidence type="ECO:0000313" key="14">
    <source>
        <dbReference type="Proteomes" id="UP000501346"/>
    </source>
</evidence>
<evidence type="ECO:0000256" key="11">
    <source>
        <dbReference type="SAM" id="Phobius"/>
    </source>
</evidence>
<evidence type="ECO:0000256" key="2">
    <source>
        <dbReference type="ARBA" id="ARBA00022692"/>
    </source>
</evidence>
<dbReference type="InterPro" id="IPR005595">
    <property type="entry name" value="TRAP_alpha"/>
</dbReference>
<keyword evidence="6 11" id="KW-0472">Membrane</keyword>
<name>A0A6C1DQB3_SACPS</name>
<keyword evidence="5 11" id="KW-1133">Transmembrane helix</keyword>
<evidence type="ECO:0000256" key="12">
    <source>
        <dbReference type="SAM" id="SignalP"/>
    </source>
</evidence>
<comment type="function">
    <text evidence="7">Is probably involved in a pathway contributing to genomic integrity.</text>
</comment>
<sequence>MRFSMLIGFNLLTALSSFCAAISANNSDNVEHEQEVAEAVAPPSINIEVKYDVVGKESENHDSFLEFYAEDTATLAYNVTNWEDTNITIFGVNGTIVTYPHGYPVADITGASIGPYEMEVNGTSKFGQDVTLNLPEGQYFLIPFLLASRFDEIVRIAAPPTLFEIVSPPISFFNPQFLSVQVIFLAIIGGVSYYYMKSKTNQRPSKKSATVKKVDESWLPETYKK</sequence>
<dbReference type="EMBL" id="CP048986">
    <property type="protein sequence ID" value="QID79089.1"/>
    <property type="molecule type" value="Genomic_DNA"/>
</dbReference>
<evidence type="ECO:0000256" key="5">
    <source>
        <dbReference type="ARBA" id="ARBA00022989"/>
    </source>
</evidence>
<feature type="compositionally biased region" description="Basic and acidic residues" evidence="10">
    <location>
        <begin position="212"/>
        <end position="225"/>
    </location>
</feature>
<evidence type="ECO:0000313" key="13">
    <source>
        <dbReference type="EMBL" id="QID79089.1"/>
    </source>
</evidence>
<accession>A0A6C1DQB3</accession>
<evidence type="ECO:0000256" key="9">
    <source>
        <dbReference type="ARBA" id="ARBA00040085"/>
    </source>
</evidence>
<evidence type="ECO:0000256" key="6">
    <source>
        <dbReference type="ARBA" id="ARBA00023136"/>
    </source>
</evidence>
<evidence type="ECO:0000256" key="4">
    <source>
        <dbReference type="ARBA" id="ARBA00022824"/>
    </source>
</evidence>
<evidence type="ECO:0000256" key="10">
    <source>
        <dbReference type="SAM" id="MobiDB-lite"/>
    </source>
</evidence>
<dbReference type="AlphaFoldDB" id="A0A6C1DQB3"/>
<comment type="similarity">
    <text evidence="8">Belongs to the IRC22 family.</text>
</comment>
<feature type="chain" id="PRO_5025456758" description="Increased recombination centers protein 22" evidence="12">
    <location>
        <begin position="22"/>
        <end position="225"/>
    </location>
</feature>
<evidence type="ECO:0000256" key="1">
    <source>
        <dbReference type="ARBA" id="ARBA00004115"/>
    </source>
</evidence>
<evidence type="ECO:0000256" key="3">
    <source>
        <dbReference type="ARBA" id="ARBA00022729"/>
    </source>
</evidence>
<keyword evidence="14" id="KW-1185">Reference proteome</keyword>